<protein>
    <recommendedName>
        <fullName evidence="2">F-box domain-containing protein</fullName>
    </recommendedName>
</protein>
<gene>
    <name evidence="3" type="ORF">ANE_LOCUS23453</name>
</gene>
<feature type="domain" description="F-box" evidence="2">
    <location>
        <begin position="18"/>
        <end position="64"/>
    </location>
</feature>
<dbReference type="Pfam" id="PF25210">
    <property type="entry name" value="Kelch_FKB95"/>
    <property type="match status" value="1"/>
</dbReference>
<dbReference type="InterPro" id="IPR057499">
    <property type="entry name" value="Kelch_FKB95"/>
</dbReference>
<dbReference type="InterPro" id="IPR006652">
    <property type="entry name" value="Kelch_1"/>
</dbReference>
<comment type="caution">
    <text evidence="3">The sequence shown here is derived from an EMBL/GenBank/DDBJ whole genome shotgun (WGS) entry which is preliminary data.</text>
</comment>
<feature type="region of interest" description="Disordered" evidence="1">
    <location>
        <begin position="1"/>
        <end position="22"/>
    </location>
</feature>
<dbReference type="PROSITE" id="PS50181">
    <property type="entry name" value="FBOX"/>
    <property type="match status" value="1"/>
</dbReference>
<sequence>MLENMGEEMKKSSESPPPTSFPSLPNDLALNILARISLIHRPTLSLVSKSFRSLLASRELYATRTLIEKTESYIYVCLNSNKKNHNPRWFTLAPVPQRQRLIPIPIPNSFPNQYPESSSTVVSIDSEIYVIGGFLKGKRSRRVLVLDCQSHQWIRLPKMRVPREKAAANVIDGKIFVIGGCRSNKSKDWGEVYDIKTQTWEPLSPETPDLTAQKSVVPGRLVMGGKVYVMNGLKLNFRESVCLVGIDKNVLCQIFVRNGKLLWRDANEEVECWTKVWGLEELSSNYLVSVVNLCGGGRVMVWWKKHLKIWCAEISFERRGFEELLGFVECSKSVFTFEGWDSGFDFFMHSAIVTH</sequence>
<dbReference type="SUPFAM" id="SSF117281">
    <property type="entry name" value="Kelch motif"/>
    <property type="match status" value="1"/>
</dbReference>
<dbReference type="AlphaFoldDB" id="A0A565CH88"/>
<dbReference type="PANTHER" id="PTHR24414:SF23">
    <property type="entry name" value="F-BOX_KELCH-REPEAT PROTEIN SKIP6"/>
    <property type="match status" value="1"/>
</dbReference>
<accession>A0A565CH88</accession>
<organism evidence="3 4">
    <name type="scientific">Arabis nemorensis</name>
    <dbReference type="NCBI Taxonomy" id="586526"/>
    <lineage>
        <taxon>Eukaryota</taxon>
        <taxon>Viridiplantae</taxon>
        <taxon>Streptophyta</taxon>
        <taxon>Embryophyta</taxon>
        <taxon>Tracheophyta</taxon>
        <taxon>Spermatophyta</taxon>
        <taxon>Magnoliopsida</taxon>
        <taxon>eudicotyledons</taxon>
        <taxon>Gunneridae</taxon>
        <taxon>Pentapetalae</taxon>
        <taxon>rosids</taxon>
        <taxon>malvids</taxon>
        <taxon>Brassicales</taxon>
        <taxon>Brassicaceae</taxon>
        <taxon>Arabideae</taxon>
        <taxon>Arabis</taxon>
    </lineage>
</organism>
<dbReference type="SMART" id="SM00256">
    <property type="entry name" value="FBOX"/>
    <property type="match status" value="1"/>
</dbReference>
<dbReference type="CDD" id="cd22152">
    <property type="entry name" value="F-box_AtAFR-like"/>
    <property type="match status" value="1"/>
</dbReference>
<name>A0A565CH88_9BRAS</name>
<dbReference type="PANTHER" id="PTHR24414">
    <property type="entry name" value="F-BOX/KELCH-REPEAT PROTEIN SKIP4"/>
    <property type="match status" value="1"/>
</dbReference>
<reference evidence="3" key="1">
    <citation type="submission" date="2019-07" db="EMBL/GenBank/DDBJ databases">
        <authorList>
            <person name="Dittberner H."/>
        </authorList>
    </citation>
    <scope>NUCLEOTIDE SEQUENCE [LARGE SCALE GENOMIC DNA]</scope>
</reference>
<dbReference type="Gene3D" id="2.120.10.80">
    <property type="entry name" value="Kelch-type beta propeller"/>
    <property type="match status" value="1"/>
</dbReference>
<dbReference type="InterPro" id="IPR050354">
    <property type="entry name" value="F-box/kelch-repeat_ARATH"/>
</dbReference>
<dbReference type="OrthoDB" id="1053001at2759"/>
<evidence type="ECO:0000256" key="1">
    <source>
        <dbReference type="SAM" id="MobiDB-lite"/>
    </source>
</evidence>
<dbReference type="InterPro" id="IPR015915">
    <property type="entry name" value="Kelch-typ_b-propeller"/>
</dbReference>
<dbReference type="Proteomes" id="UP000489600">
    <property type="component" value="Unassembled WGS sequence"/>
</dbReference>
<dbReference type="SMART" id="SM00612">
    <property type="entry name" value="Kelch"/>
    <property type="match status" value="2"/>
</dbReference>
<dbReference type="Pfam" id="PF00646">
    <property type="entry name" value="F-box"/>
    <property type="match status" value="1"/>
</dbReference>
<dbReference type="SUPFAM" id="SSF81383">
    <property type="entry name" value="F-box domain"/>
    <property type="match status" value="1"/>
</dbReference>
<dbReference type="EMBL" id="CABITT030000008">
    <property type="protein sequence ID" value="VVB13009.1"/>
    <property type="molecule type" value="Genomic_DNA"/>
</dbReference>
<dbReference type="InterPro" id="IPR036047">
    <property type="entry name" value="F-box-like_dom_sf"/>
</dbReference>
<keyword evidence="4" id="KW-1185">Reference proteome</keyword>
<dbReference type="InterPro" id="IPR001810">
    <property type="entry name" value="F-box_dom"/>
</dbReference>
<evidence type="ECO:0000313" key="3">
    <source>
        <dbReference type="EMBL" id="VVB13009.1"/>
    </source>
</evidence>
<evidence type="ECO:0000259" key="2">
    <source>
        <dbReference type="PROSITE" id="PS50181"/>
    </source>
</evidence>
<proteinExistence type="predicted"/>
<evidence type="ECO:0000313" key="4">
    <source>
        <dbReference type="Proteomes" id="UP000489600"/>
    </source>
</evidence>